<feature type="transmembrane region" description="Helical" evidence="20">
    <location>
        <begin position="82"/>
        <end position="102"/>
    </location>
</feature>
<proteinExistence type="predicted"/>
<feature type="transmembrane region" description="Helical" evidence="20">
    <location>
        <begin position="138"/>
        <end position="160"/>
    </location>
</feature>
<comment type="subunit">
    <text evidence="18">Homodimer. Interacts with lysosomal protein GLMP (via lumenal domain); the interaction starts while both proteins are still in the endoplasmic reticulum and is required for stabilization of MFSD1 in lysosomes but has no direct effect on its targeting to lysosomes or transporter activity.</text>
</comment>
<evidence type="ECO:0000313" key="23">
    <source>
        <dbReference type="Proteomes" id="UP000315496"/>
    </source>
</evidence>
<keyword evidence="22" id="KW-0813">Transport</keyword>
<dbReference type="PANTHER" id="PTHR23512">
    <property type="entry name" value="MAJOR FACILITATOR SUPERFAMILY DOMAIN-CONTAINING PROTEIN 1"/>
    <property type="match status" value="1"/>
</dbReference>
<comment type="catalytic activity">
    <reaction evidence="12">
        <text>L-histidyl-L-alpha-amino acid(out) = L-histidyl-L-alpha-amino acid(in)</text>
        <dbReference type="Rhea" id="RHEA:79379"/>
        <dbReference type="ChEBI" id="CHEBI:229964"/>
    </reaction>
</comment>
<evidence type="ECO:0000256" key="8">
    <source>
        <dbReference type="ARBA" id="ARBA00044898"/>
    </source>
</evidence>
<keyword evidence="20" id="KW-1133">Transmembrane helix</keyword>
<comment type="caution">
    <text evidence="22">The sequence shown here is derived from an EMBL/GenBank/DDBJ whole genome shotgun (WGS) entry which is preliminary data.</text>
</comment>
<feature type="transmembrane region" description="Helical" evidence="20">
    <location>
        <begin position="12"/>
        <end position="30"/>
    </location>
</feature>
<evidence type="ECO:0000256" key="12">
    <source>
        <dbReference type="ARBA" id="ARBA00044912"/>
    </source>
</evidence>
<evidence type="ECO:0000256" key="14">
    <source>
        <dbReference type="ARBA" id="ARBA00044924"/>
    </source>
</evidence>
<dbReference type="InterPro" id="IPR011701">
    <property type="entry name" value="MFS"/>
</dbReference>
<evidence type="ECO:0000313" key="22">
    <source>
        <dbReference type="EMBL" id="TNJ26390.1"/>
    </source>
</evidence>
<evidence type="ECO:0000256" key="5">
    <source>
        <dbReference type="ARBA" id="ARBA00044884"/>
    </source>
</evidence>
<gene>
    <name evidence="22" type="ORF">GMRT_13422</name>
</gene>
<protein>
    <recommendedName>
        <fullName evidence="15">Lysosomal dipeptide transporter MFSD1</fullName>
    </recommendedName>
    <alternativeName>
        <fullName evidence="16">Major facilitator superfamily domain-containing protein 1</fullName>
    </alternativeName>
</protein>
<evidence type="ECO:0000256" key="2">
    <source>
        <dbReference type="ARBA" id="ARBA00044876"/>
    </source>
</evidence>
<comment type="catalytic activity">
    <reaction evidence="14">
        <text>L-lysyl-glycine(out) = L-lysyl-glycine(in)</text>
        <dbReference type="Rhea" id="RHEA:79407"/>
        <dbReference type="ChEBI" id="CHEBI:191202"/>
    </reaction>
</comment>
<comment type="catalytic activity">
    <reaction evidence="7">
        <text>L-alpha-aminoacyl-L-lysine(out) = L-alpha-aminoacyl-L-lysine(in)</text>
        <dbReference type="Rhea" id="RHEA:79383"/>
        <dbReference type="ChEBI" id="CHEBI:229966"/>
    </reaction>
</comment>
<evidence type="ECO:0000256" key="13">
    <source>
        <dbReference type="ARBA" id="ARBA00044919"/>
    </source>
</evidence>
<evidence type="ECO:0000256" key="15">
    <source>
        <dbReference type="ARBA" id="ARBA00044985"/>
    </source>
</evidence>
<feature type="transmembrane region" description="Helical" evidence="20">
    <location>
        <begin position="385"/>
        <end position="407"/>
    </location>
</feature>
<evidence type="ECO:0000256" key="4">
    <source>
        <dbReference type="ARBA" id="ARBA00044881"/>
    </source>
</evidence>
<feature type="transmembrane region" description="Helical" evidence="20">
    <location>
        <begin position="262"/>
        <end position="283"/>
    </location>
</feature>
<comment type="catalytic activity">
    <reaction evidence="3">
        <text>L-histidyl-glycine(out) = L-histidyl-glycine(in)</text>
        <dbReference type="Rhea" id="RHEA:79395"/>
        <dbReference type="ChEBI" id="CHEBI:229957"/>
    </reaction>
</comment>
<name>A0A4Z1SLJ0_GIAMU</name>
<evidence type="ECO:0000256" key="3">
    <source>
        <dbReference type="ARBA" id="ARBA00044878"/>
    </source>
</evidence>
<evidence type="ECO:0000256" key="6">
    <source>
        <dbReference type="ARBA" id="ARBA00044891"/>
    </source>
</evidence>
<dbReference type="SUPFAM" id="SSF103473">
    <property type="entry name" value="MFS general substrate transporter"/>
    <property type="match status" value="1"/>
</dbReference>
<reference evidence="22 23" key="1">
    <citation type="submission" date="2019-05" db="EMBL/GenBank/DDBJ databases">
        <title>The compact genome of Giardia muris reveals important steps in the evolution of intestinal protozoan parasites.</title>
        <authorList>
            <person name="Xu F."/>
            <person name="Jimenez-Gonzalez A."/>
            <person name="Einarsson E."/>
            <person name="Astvaldsson A."/>
            <person name="Peirasmaki D."/>
            <person name="Eckmann L."/>
            <person name="Andersson J.O."/>
            <person name="Svard S.G."/>
            <person name="Jerlstrom-Hultqvist J."/>
        </authorList>
    </citation>
    <scope>NUCLEOTIDE SEQUENCE [LARGE SCALE GENOMIC DNA]</scope>
    <source>
        <strain evidence="22 23">Roberts-Thomson</strain>
    </source>
</reference>
<comment type="catalytic activity">
    <reaction evidence="13">
        <text>L-alanyl-L-lysine(out) = L-alanyl-L-lysine(in)</text>
        <dbReference type="Rhea" id="RHEA:79415"/>
        <dbReference type="ChEBI" id="CHEBI:192470"/>
    </reaction>
</comment>
<dbReference type="InterPro" id="IPR036259">
    <property type="entry name" value="MFS_trans_sf"/>
</dbReference>
<comment type="catalytic activity">
    <reaction evidence="5">
        <text>L-alpha-aminoacyl-L-histidine(out) = L-alpha-aminoacyl-L-histidine(in)</text>
        <dbReference type="Rhea" id="RHEA:79375"/>
        <dbReference type="ChEBI" id="CHEBI:229967"/>
    </reaction>
</comment>
<comment type="function">
    <text evidence="17">Lysosomal dipeptide uniporter that selectively exports lysine, arginine or histidine-containing dipeptides with a net positive charge from the lysosome lumen into the cytosol. Could play a role in a specific type of protein O-glycosylation indirectly regulating macrophages migration and tissue invasion. Also essential for liver homeostasis.</text>
</comment>
<dbReference type="OrthoDB" id="2985014at2759"/>
<evidence type="ECO:0000259" key="21">
    <source>
        <dbReference type="PROSITE" id="PS50850"/>
    </source>
</evidence>
<evidence type="ECO:0000256" key="11">
    <source>
        <dbReference type="ARBA" id="ARBA00044903"/>
    </source>
</evidence>
<evidence type="ECO:0000256" key="17">
    <source>
        <dbReference type="ARBA" id="ARBA00045709"/>
    </source>
</evidence>
<feature type="transmembrane region" description="Helical" evidence="20">
    <location>
        <begin position="166"/>
        <end position="191"/>
    </location>
</feature>
<keyword evidence="22" id="KW-0762">Sugar transport</keyword>
<evidence type="ECO:0000256" key="1">
    <source>
        <dbReference type="ARBA" id="ARBA00004141"/>
    </source>
</evidence>
<evidence type="ECO:0000256" key="10">
    <source>
        <dbReference type="ARBA" id="ARBA00044900"/>
    </source>
</evidence>
<organism evidence="22 23">
    <name type="scientific">Giardia muris</name>
    <dbReference type="NCBI Taxonomy" id="5742"/>
    <lineage>
        <taxon>Eukaryota</taxon>
        <taxon>Metamonada</taxon>
        <taxon>Diplomonadida</taxon>
        <taxon>Hexamitidae</taxon>
        <taxon>Giardiinae</taxon>
        <taxon>Giardia</taxon>
    </lineage>
</organism>
<sequence length="463" mass="49106">MGSLNVGPESSAQRYVVLALCGLVYAVTYLQRVMLAPITDAVQKHFGTDIAGVGTLSSCFFYTYSIAQPVVGLMVDATHARWTMIASCLVIFAGSLVTGFVRSLAAGYVGRALVGLGCAPVYVTAIKYASIYLSPERFVFCPGILAACAGLAGIIGSAPLKHLTDAIGFTWVCVGIGGTAFIPGILIACLGQYTSISAAEMGKASLQQFKAGLAEMFHNRGSLFLIPLMLYYFFFSGGSYTISSCLGAAFIVNVNPEISSTYASWMFTLQSVGLVIGGVAMPFISRYTGRKPPHLVASGLIALIMLAFALIGEADPPGWAFGILYTFYGLFTACASSVGYSMCKELVSVAIASTVIGVFNFFPALGGAIFQNTLPLIIRHNPDGGYRIVGFIMTGQYALAMFIAIFLKETSPCTSTCIRSQKHRGQREVQPPTPLTPENDNAQTSMLLDVRAETAITSPVCST</sequence>
<dbReference type="GO" id="GO:0016020">
    <property type="term" value="C:membrane"/>
    <property type="evidence" value="ECO:0007669"/>
    <property type="project" value="UniProtKB-SubCell"/>
</dbReference>
<comment type="catalytic activity">
    <reaction evidence="10">
        <text>L-lysyl-L-lysine(out) = L-lysyl-L-lysine(in)</text>
        <dbReference type="Rhea" id="RHEA:79403"/>
        <dbReference type="ChEBI" id="CHEBI:229956"/>
    </reaction>
</comment>
<dbReference type="Pfam" id="PF07690">
    <property type="entry name" value="MFS_1"/>
    <property type="match status" value="1"/>
</dbReference>
<evidence type="ECO:0000256" key="19">
    <source>
        <dbReference type="SAM" id="MobiDB-lite"/>
    </source>
</evidence>
<dbReference type="GO" id="GO:0022857">
    <property type="term" value="F:transmembrane transporter activity"/>
    <property type="evidence" value="ECO:0007669"/>
    <property type="project" value="InterPro"/>
</dbReference>
<dbReference type="EMBL" id="VDLU01000005">
    <property type="protein sequence ID" value="TNJ26390.1"/>
    <property type="molecule type" value="Genomic_DNA"/>
</dbReference>
<dbReference type="PROSITE" id="PS50850">
    <property type="entry name" value="MFS"/>
    <property type="match status" value="1"/>
</dbReference>
<keyword evidence="20" id="KW-0812">Transmembrane</keyword>
<evidence type="ECO:0000256" key="7">
    <source>
        <dbReference type="ARBA" id="ARBA00044893"/>
    </source>
</evidence>
<comment type="catalytic activity">
    <reaction evidence="9">
        <text>L-arginyl-L-alpha-amino acid(out) = L-arginyl-L-alpha-amino acid(in)</text>
        <dbReference type="Rhea" id="RHEA:79371"/>
        <dbReference type="ChEBI" id="CHEBI:84315"/>
    </reaction>
</comment>
<comment type="catalytic activity">
    <reaction evidence="6">
        <text>L-lysyl-L-alpha-amino acid(out) = L-lysyl-L-alpha-amino acid(in)</text>
        <dbReference type="Rhea" id="RHEA:79387"/>
        <dbReference type="ChEBI" id="CHEBI:229965"/>
    </reaction>
</comment>
<dbReference type="AlphaFoldDB" id="A0A4Z1SLJ0"/>
<feature type="region of interest" description="Disordered" evidence="19">
    <location>
        <begin position="418"/>
        <end position="441"/>
    </location>
</feature>
<evidence type="ECO:0000256" key="16">
    <source>
        <dbReference type="ARBA" id="ARBA00045018"/>
    </source>
</evidence>
<keyword evidence="20" id="KW-0472">Membrane</keyword>
<comment type="catalytic activity">
    <reaction evidence="11">
        <text>L-arginyl-glycine(out) = L-arginyl-glycine(in)</text>
        <dbReference type="Rhea" id="RHEA:79391"/>
        <dbReference type="ChEBI" id="CHEBI:229955"/>
    </reaction>
</comment>
<dbReference type="InterPro" id="IPR052187">
    <property type="entry name" value="MFSD1"/>
</dbReference>
<dbReference type="VEuPathDB" id="GiardiaDB:GMRT_13422"/>
<comment type="catalytic activity">
    <reaction evidence="8">
        <text>L-aspartyl-L-lysine(out) = L-aspartyl-L-lysine(in)</text>
        <dbReference type="Rhea" id="RHEA:79411"/>
        <dbReference type="ChEBI" id="CHEBI:229953"/>
    </reaction>
</comment>
<feature type="transmembrane region" description="Helical" evidence="20">
    <location>
        <begin position="223"/>
        <end position="242"/>
    </location>
</feature>
<dbReference type="InterPro" id="IPR020846">
    <property type="entry name" value="MFS_dom"/>
</dbReference>
<feature type="transmembrane region" description="Helical" evidence="20">
    <location>
        <begin position="346"/>
        <end position="365"/>
    </location>
</feature>
<evidence type="ECO:0000256" key="18">
    <source>
        <dbReference type="ARBA" id="ARBA00046376"/>
    </source>
</evidence>
<comment type="catalytic activity">
    <reaction evidence="4">
        <text>L-alpha-aminoacyl-L-arginine(out) = L-alpha-aminoacyl-L-arginine(in)</text>
        <dbReference type="Rhea" id="RHEA:79367"/>
        <dbReference type="ChEBI" id="CHEBI:229968"/>
    </reaction>
</comment>
<dbReference type="PANTHER" id="PTHR23512:SF11">
    <property type="entry name" value="MAJOR FACILITATOR SUPERFAMILY PROTEIN"/>
    <property type="match status" value="1"/>
</dbReference>
<keyword evidence="23" id="KW-1185">Reference proteome</keyword>
<dbReference type="Proteomes" id="UP000315496">
    <property type="component" value="Chromosome 5"/>
</dbReference>
<comment type="subcellular location">
    <subcellularLocation>
        <location evidence="1">Membrane</location>
        <topology evidence="1">Multi-pass membrane protein</topology>
    </subcellularLocation>
</comment>
<accession>A0A4Z1SLJ0</accession>
<evidence type="ECO:0000256" key="20">
    <source>
        <dbReference type="SAM" id="Phobius"/>
    </source>
</evidence>
<feature type="transmembrane region" description="Helical" evidence="20">
    <location>
        <begin position="318"/>
        <end position="339"/>
    </location>
</feature>
<feature type="transmembrane region" description="Helical" evidence="20">
    <location>
        <begin position="50"/>
        <end position="75"/>
    </location>
</feature>
<feature type="domain" description="Major facilitator superfamily (MFS) profile" evidence="21">
    <location>
        <begin position="17"/>
        <end position="412"/>
    </location>
</feature>
<comment type="catalytic activity">
    <reaction evidence="2">
        <text>L-lysyl-L-alanine(out) = L-lysyl-L-alanine(in)</text>
        <dbReference type="Rhea" id="RHEA:79399"/>
        <dbReference type="ChEBI" id="CHEBI:229954"/>
    </reaction>
</comment>
<feature type="transmembrane region" description="Helical" evidence="20">
    <location>
        <begin position="295"/>
        <end position="312"/>
    </location>
</feature>
<evidence type="ECO:0000256" key="9">
    <source>
        <dbReference type="ARBA" id="ARBA00044899"/>
    </source>
</evidence>
<dbReference type="Gene3D" id="1.20.1250.20">
    <property type="entry name" value="MFS general substrate transporter like domains"/>
    <property type="match status" value="2"/>
</dbReference>